<dbReference type="Proteomes" id="UP000001520">
    <property type="component" value="Chromosome"/>
</dbReference>
<evidence type="ECO:0000256" key="6">
    <source>
        <dbReference type="ARBA" id="ARBA00022692"/>
    </source>
</evidence>
<evidence type="ECO:0000256" key="8">
    <source>
        <dbReference type="ARBA" id="ARBA00022982"/>
    </source>
</evidence>
<evidence type="ECO:0000256" key="5">
    <source>
        <dbReference type="ARBA" id="ARBA00022617"/>
    </source>
</evidence>
<sequence>MDYPLWLANSDIPGALVIAIVAVFHVFISHFAVGMGLFLVLAELKAIKLGNDDLKQFVKKTSGLVLLVSAVVGALTGVGIWFTIALISPAGTSALIHNFVWGWATEWIFFVLEIVTILIYYYTWDKVSDKYHVLLGWLYFVGAFMSLVIIVGIITFQLTPGKWVETRSFFDAFFNPTYIPSVIGRTGIAFLLAGLYAMVTISFIKNQNIKKDASHFAGYFVLAGSILAFLGMTWWVYAIPVDVREQMLGGNEILTNFLYYSGWITAIITILSLLFMFVVPRYINIAIALIVLILAQISFGYYEFARERVRKPFIIRDYMYSNGILVSEVEKLNENGVLSKAKWANIAGYKDKLKVGRAVFVAECKICHSLNGFNALRPKIEGLEAEDLDGILMDLDSNPLMPPFIGTEKEREALAAYLAEIAK</sequence>
<dbReference type="GO" id="GO:0046872">
    <property type="term" value="F:metal ion binding"/>
    <property type="evidence" value="ECO:0007669"/>
    <property type="project" value="UniProtKB-KW"/>
</dbReference>
<comment type="similarity">
    <text evidence="2">Belongs to the cytochrome ubiquinol oxidase subunit 1 family.</text>
</comment>
<dbReference type="GO" id="GO:0020037">
    <property type="term" value="F:heme binding"/>
    <property type="evidence" value="ECO:0007669"/>
    <property type="project" value="InterPro"/>
</dbReference>
<evidence type="ECO:0000256" key="1">
    <source>
        <dbReference type="ARBA" id="ARBA00004651"/>
    </source>
</evidence>
<keyword evidence="10 12" id="KW-0408">Iron</keyword>
<evidence type="ECO:0000259" key="14">
    <source>
        <dbReference type="PROSITE" id="PS51007"/>
    </source>
</evidence>
<feature type="transmembrane region" description="Helical" evidence="13">
    <location>
        <begin position="99"/>
        <end position="122"/>
    </location>
</feature>
<proteinExistence type="inferred from homology"/>
<feature type="transmembrane region" description="Helical" evidence="13">
    <location>
        <begin position="216"/>
        <end position="237"/>
    </location>
</feature>
<evidence type="ECO:0000256" key="4">
    <source>
        <dbReference type="ARBA" id="ARBA00022475"/>
    </source>
</evidence>
<dbReference type="eggNOG" id="COG2010">
    <property type="taxonomic scope" value="Bacteria"/>
</dbReference>
<dbReference type="EMBL" id="AP011529">
    <property type="protein sequence ID" value="BAI80640.1"/>
    <property type="molecule type" value="Genomic_DNA"/>
</dbReference>
<evidence type="ECO:0000313" key="16">
    <source>
        <dbReference type="Proteomes" id="UP000001520"/>
    </source>
</evidence>
<keyword evidence="7 12" id="KW-0479">Metal-binding</keyword>
<dbReference type="PROSITE" id="PS51007">
    <property type="entry name" value="CYTC"/>
    <property type="match status" value="1"/>
</dbReference>
<keyword evidence="5 12" id="KW-0349">Heme</keyword>
<keyword evidence="3" id="KW-0813">Transport</keyword>
<reference evidence="15 16" key="1">
    <citation type="journal article" date="2010" name="DNA Res.">
        <title>Bacterial lifestyle in a deep-sea hydrothermal vent chimney revealed by the genome sequence of the thermophilic bacterium Deferribacter desulfuricans SSM1.</title>
        <authorList>
            <person name="Takaki Y."/>
            <person name="Shimamura S."/>
            <person name="Nakagawa S."/>
            <person name="Fukuhara Y."/>
            <person name="Horikawa H."/>
            <person name="Ankai A."/>
            <person name="Harada T."/>
            <person name="Hosoyama A."/>
            <person name="Oguchi A."/>
            <person name="Fukui S."/>
            <person name="Fujita N."/>
            <person name="Takami H."/>
            <person name="Takai K."/>
        </authorList>
    </citation>
    <scope>NUCLEOTIDE SEQUENCE [LARGE SCALE GENOMIC DNA]</scope>
    <source>
        <strain evidence="16">DSM 14783 / JCM 11476 / NBRC 101012 / SSM1</strain>
    </source>
</reference>
<keyword evidence="9 13" id="KW-1133">Transmembrane helix</keyword>
<feature type="transmembrane region" description="Helical" evidence="13">
    <location>
        <begin position="257"/>
        <end position="278"/>
    </location>
</feature>
<feature type="domain" description="Cytochrome c" evidence="14">
    <location>
        <begin position="351"/>
        <end position="423"/>
    </location>
</feature>
<dbReference type="GO" id="GO:0070069">
    <property type="term" value="C:cytochrome complex"/>
    <property type="evidence" value="ECO:0007669"/>
    <property type="project" value="InterPro"/>
</dbReference>
<evidence type="ECO:0000256" key="13">
    <source>
        <dbReference type="SAM" id="Phobius"/>
    </source>
</evidence>
<dbReference type="STRING" id="639282.DEFDS_1171"/>
<organism evidence="15 16">
    <name type="scientific">Deferribacter desulfuricans (strain DSM 14783 / JCM 11476 / NBRC 101012 / SSM1)</name>
    <dbReference type="NCBI Taxonomy" id="639282"/>
    <lineage>
        <taxon>Bacteria</taxon>
        <taxon>Pseudomonadati</taxon>
        <taxon>Deferribacterota</taxon>
        <taxon>Deferribacteres</taxon>
        <taxon>Deferribacterales</taxon>
        <taxon>Deferribacteraceae</taxon>
        <taxon>Deferribacter</taxon>
    </lineage>
</organism>
<dbReference type="eggNOG" id="COG1271">
    <property type="taxonomic scope" value="Bacteria"/>
</dbReference>
<dbReference type="GO" id="GO:0009055">
    <property type="term" value="F:electron transfer activity"/>
    <property type="evidence" value="ECO:0007669"/>
    <property type="project" value="InterPro"/>
</dbReference>
<name>D3PDG7_DEFDS</name>
<dbReference type="AlphaFoldDB" id="D3PDG7"/>
<dbReference type="SUPFAM" id="SSF46626">
    <property type="entry name" value="Cytochrome c"/>
    <property type="match status" value="1"/>
</dbReference>
<feature type="transmembrane region" description="Helical" evidence="13">
    <location>
        <begin position="285"/>
        <end position="302"/>
    </location>
</feature>
<evidence type="ECO:0000256" key="12">
    <source>
        <dbReference type="PROSITE-ProRule" id="PRU00433"/>
    </source>
</evidence>
<evidence type="ECO:0000256" key="2">
    <source>
        <dbReference type="ARBA" id="ARBA00009819"/>
    </source>
</evidence>
<dbReference type="RefSeq" id="WP_013007887.1">
    <property type="nucleotide sequence ID" value="NC_013939.1"/>
</dbReference>
<keyword evidence="16" id="KW-1185">Reference proteome</keyword>
<comment type="subcellular location">
    <subcellularLocation>
        <location evidence="1">Cell membrane</location>
        <topology evidence="1">Multi-pass membrane protein</topology>
    </subcellularLocation>
</comment>
<dbReference type="HOGENOM" id="CLU_033225_0_0_0"/>
<keyword evidence="11 13" id="KW-0472">Membrane</keyword>
<dbReference type="Gene3D" id="1.10.760.10">
    <property type="entry name" value="Cytochrome c-like domain"/>
    <property type="match status" value="1"/>
</dbReference>
<evidence type="ECO:0000313" key="15">
    <source>
        <dbReference type="EMBL" id="BAI80640.1"/>
    </source>
</evidence>
<accession>D3PDG7</accession>
<feature type="transmembrane region" description="Helical" evidence="13">
    <location>
        <begin position="134"/>
        <end position="158"/>
    </location>
</feature>
<dbReference type="InterPro" id="IPR002585">
    <property type="entry name" value="Cyt-d_ubiquinol_oxidase_su_1"/>
</dbReference>
<evidence type="ECO:0000256" key="7">
    <source>
        <dbReference type="ARBA" id="ARBA00022723"/>
    </source>
</evidence>
<dbReference type="KEGG" id="ddf:DEFDS_1171"/>
<keyword evidence="6 13" id="KW-0812">Transmembrane</keyword>
<dbReference type="OrthoDB" id="9807042at2"/>
<gene>
    <name evidence="15" type="ordered locus">DEFDS_1171</name>
</gene>
<feature type="transmembrane region" description="Helical" evidence="13">
    <location>
        <begin position="178"/>
        <end position="204"/>
    </location>
</feature>
<dbReference type="InterPro" id="IPR009056">
    <property type="entry name" value="Cyt_c-like_dom"/>
</dbReference>
<dbReference type="GO" id="GO:0005886">
    <property type="term" value="C:plasma membrane"/>
    <property type="evidence" value="ECO:0007669"/>
    <property type="project" value="UniProtKB-SubCell"/>
</dbReference>
<evidence type="ECO:0000256" key="11">
    <source>
        <dbReference type="ARBA" id="ARBA00023136"/>
    </source>
</evidence>
<dbReference type="InterPro" id="IPR036909">
    <property type="entry name" value="Cyt_c-like_dom_sf"/>
</dbReference>
<evidence type="ECO:0000256" key="10">
    <source>
        <dbReference type="ARBA" id="ARBA00023004"/>
    </source>
</evidence>
<dbReference type="GO" id="GO:0019646">
    <property type="term" value="P:aerobic electron transport chain"/>
    <property type="evidence" value="ECO:0007669"/>
    <property type="project" value="InterPro"/>
</dbReference>
<keyword evidence="8" id="KW-0249">Electron transport</keyword>
<protein>
    <submittedName>
        <fullName evidence="15">Cytochrome c family protein</fullName>
    </submittedName>
</protein>
<feature type="transmembrane region" description="Helical" evidence="13">
    <location>
        <begin position="12"/>
        <end position="42"/>
    </location>
</feature>
<evidence type="ECO:0000256" key="3">
    <source>
        <dbReference type="ARBA" id="ARBA00022448"/>
    </source>
</evidence>
<feature type="transmembrane region" description="Helical" evidence="13">
    <location>
        <begin position="63"/>
        <end position="87"/>
    </location>
</feature>
<keyword evidence="4" id="KW-1003">Cell membrane</keyword>
<dbReference type="Pfam" id="PF01654">
    <property type="entry name" value="Cyt_bd_oxida_I"/>
    <property type="match status" value="1"/>
</dbReference>
<evidence type="ECO:0000256" key="9">
    <source>
        <dbReference type="ARBA" id="ARBA00022989"/>
    </source>
</evidence>